<accession>A0A1A9WWH3</accession>
<dbReference type="Proteomes" id="UP000091820">
    <property type="component" value="Unassembled WGS sequence"/>
</dbReference>
<dbReference type="PANTHER" id="PTHR21439:SF0">
    <property type="entry name" value="PROTEIN OSCP1"/>
    <property type="match status" value="1"/>
</dbReference>
<evidence type="ECO:0000313" key="2">
    <source>
        <dbReference type="EnsemblMetazoa" id="GBRI034996-PA"/>
    </source>
</evidence>
<dbReference type="EnsemblMetazoa" id="GBRI034996-RA">
    <property type="protein sequence ID" value="GBRI034996-PA"/>
    <property type="gene ID" value="GBRI034996"/>
</dbReference>
<dbReference type="InterPro" id="IPR019332">
    <property type="entry name" value="OSCP1"/>
</dbReference>
<proteinExistence type="predicted"/>
<dbReference type="GO" id="GO:0005737">
    <property type="term" value="C:cytoplasm"/>
    <property type="evidence" value="ECO:0007669"/>
    <property type="project" value="TreeGrafter"/>
</dbReference>
<protein>
    <submittedName>
        <fullName evidence="2">Uncharacterized protein</fullName>
    </submittedName>
</protein>
<evidence type="ECO:0000256" key="1">
    <source>
        <dbReference type="SAM" id="MobiDB-lite"/>
    </source>
</evidence>
<feature type="region of interest" description="Disordered" evidence="1">
    <location>
        <begin position="235"/>
        <end position="254"/>
    </location>
</feature>
<evidence type="ECO:0000313" key="3">
    <source>
        <dbReference type="Proteomes" id="UP000091820"/>
    </source>
</evidence>
<dbReference type="AlphaFoldDB" id="A0A1A9WWH3"/>
<dbReference type="Pfam" id="PF10188">
    <property type="entry name" value="Oscp1"/>
    <property type="match status" value="1"/>
</dbReference>
<reference evidence="2" key="2">
    <citation type="submission" date="2020-05" db="UniProtKB">
        <authorList>
            <consortium name="EnsemblMetazoa"/>
        </authorList>
    </citation>
    <scope>IDENTIFICATION</scope>
    <source>
        <strain evidence="2">IAEA</strain>
    </source>
</reference>
<dbReference type="PANTHER" id="PTHR21439">
    <property type="entry name" value="OXIDORED-NITRO DOMAIN-CONTAINING PROTEIN"/>
    <property type="match status" value="1"/>
</dbReference>
<keyword evidence="3" id="KW-1185">Reference proteome</keyword>
<sequence>MTSFSHKFNPRANVFILVNLGCEMLYVIDQRLKAQQIPMNKSIQVIHDVTAVLLDPKFLDSLIIGSTQPTSQLFSESHCKFMLKDIATCSLMQLNSDSMDKLWNLMTMVYKWQLYLTRHQHHLLDITFRHLDSIANLYTEEKRSFLIDFTKNTLLDFWNSCNDDEQLSIYRTNKAWLEFFNTKISLLIRLGFQTLDGNFIENVHESYFHEFRDTIGENIYIKSIEIAKRKRQELEEEATVSRNTGSSSSSSSRSSANCVNQLMEMLNYNSFLKSDDQQATVATDVQKQFEQNLEQCNILFEDLGFNGDKKVDTPTTTTNIQEFVSVETSYNQQNDSHFTVYGPSNGSQGFGKYYEGSFSLNKDLLDFYGKMN</sequence>
<dbReference type="VEuPathDB" id="VectorBase:GBRI034996"/>
<dbReference type="STRING" id="37001.A0A1A9WWH3"/>
<reference evidence="3" key="1">
    <citation type="submission" date="2014-03" db="EMBL/GenBank/DDBJ databases">
        <authorList>
            <person name="Aksoy S."/>
            <person name="Warren W."/>
            <person name="Wilson R.K."/>
        </authorList>
    </citation>
    <scope>NUCLEOTIDE SEQUENCE [LARGE SCALE GENOMIC DNA]</scope>
    <source>
        <strain evidence="3">IAEA</strain>
    </source>
</reference>
<organism evidence="2 3">
    <name type="scientific">Glossina brevipalpis</name>
    <dbReference type="NCBI Taxonomy" id="37001"/>
    <lineage>
        <taxon>Eukaryota</taxon>
        <taxon>Metazoa</taxon>
        <taxon>Ecdysozoa</taxon>
        <taxon>Arthropoda</taxon>
        <taxon>Hexapoda</taxon>
        <taxon>Insecta</taxon>
        <taxon>Pterygota</taxon>
        <taxon>Neoptera</taxon>
        <taxon>Endopterygota</taxon>
        <taxon>Diptera</taxon>
        <taxon>Brachycera</taxon>
        <taxon>Muscomorpha</taxon>
        <taxon>Hippoboscoidea</taxon>
        <taxon>Glossinidae</taxon>
        <taxon>Glossina</taxon>
    </lineage>
</organism>
<dbReference type="GO" id="GO:0005886">
    <property type="term" value="C:plasma membrane"/>
    <property type="evidence" value="ECO:0007669"/>
    <property type="project" value="TreeGrafter"/>
</dbReference>
<name>A0A1A9WWH3_9MUSC</name>